<organism evidence="2 3">
    <name type="scientific">Dactylosporangium fulvum</name>
    <dbReference type="NCBI Taxonomy" id="53359"/>
    <lineage>
        <taxon>Bacteria</taxon>
        <taxon>Bacillati</taxon>
        <taxon>Actinomycetota</taxon>
        <taxon>Actinomycetes</taxon>
        <taxon>Micromonosporales</taxon>
        <taxon>Micromonosporaceae</taxon>
        <taxon>Dactylosporangium</taxon>
    </lineage>
</organism>
<sequence>MRRPPHRLTAVEKRVWTGFFAGIETGLADRRRTVRASVLADLLARPVDRTTHPRAALRLRGATVVGVLDIAHTDVAVPVELHDCTLADPVDVSGARLAGLHLVRCRLPGLQARLVDVRGDVLCTESTIGGPVDLRDARIGGDLDLDRAQLRNPAGNALAAARLSVGGSLRATELRTAGELWLGGAQVGGNVLLDGAVLDNPAGRVVGGDRLRVGGNVRAGAGFTADGDVMLIHVDVGGQLWFVDATLRSPDGFALNLGGSTAGSVWLGFREPPVGRVRLSGLRVDTLFDDPRVWPAELDLVGCTYRLVMSRAFESGPQPRGPSGLAAVGVRSRLDWLRRSPDGYAPQPYEQLAEVYRRNGQDVEARRVLLEKHRRRRATLHWPGRFAGYLLDGLVGYGYRTWLAGLWLLGCWAIGTAAFTRWPAPARNPAEAPERNPALYALDLLLPIINLGHDTAWKPTGTAQYIAAGLVVMGWVLTTAAVAGLTRLINR</sequence>
<protein>
    <recommendedName>
        <fullName evidence="4">Membrane-associated oxidoreductase</fullName>
    </recommendedName>
</protein>
<name>A0ABY5W152_9ACTN</name>
<evidence type="ECO:0008006" key="4">
    <source>
        <dbReference type="Google" id="ProtNLM"/>
    </source>
</evidence>
<feature type="transmembrane region" description="Helical" evidence="1">
    <location>
        <begin position="465"/>
        <end position="489"/>
    </location>
</feature>
<evidence type="ECO:0000313" key="2">
    <source>
        <dbReference type="EMBL" id="UWP83091.1"/>
    </source>
</evidence>
<dbReference type="EMBL" id="CP073720">
    <property type="protein sequence ID" value="UWP83091.1"/>
    <property type="molecule type" value="Genomic_DNA"/>
</dbReference>
<keyword evidence="3" id="KW-1185">Reference proteome</keyword>
<reference evidence="2" key="1">
    <citation type="submission" date="2021-04" db="EMBL/GenBank/DDBJ databases">
        <authorList>
            <person name="Hartkoorn R.C."/>
            <person name="Beaudoing E."/>
            <person name="Hot D."/>
        </authorList>
    </citation>
    <scope>NUCLEOTIDE SEQUENCE</scope>
    <source>
        <strain evidence="2">NRRL B-16292</strain>
    </source>
</reference>
<dbReference type="Proteomes" id="UP001059617">
    <property type="component" value="Chromosome"/>
</dbReference>
<keyword evidence="1" id="KW-0812">Transmembrane</keyword>
<keyword evidence="1" id="KW-0472">Membrane</keyword>
<dbReference type="RefSeq" id="WP_259860869.1">
    <property type="nucleotide sequence ID" value="NZ_BAAAST010000055.1"/>
</dbReference>
<proteinExistence type="predicted"/>
<keyword evidence="1" id="KW-1133">Transmembrane helix</keyword>
<gene>
    <name evidence="2" type="ORF">Dfulv_01925</name>
</gene>
<reference evidence="2" key="2">
    <citation type="submission" date="2022-09" db="EMBL/GenBank/DDBJ databases">
        <title>Biosynthetic gene clusters of Dactylosporangioum fulvum.</title>
        <authorList>
            <person name="Caradec T."/>
        </authorList>
    </citation>
    <scope>NUCLEOTIDE SEQUENCE</scope>
    <source>
        <strain evidence="2">NRRL B-16292</strain>
    </source>
</reference>
<accession>A0ABY5W152</accession>
<evidence type="ECO:0000256" key="1">
    <source>
        <dbReference type="SAM" id="Phobius"/>
    </source>
</evidence>
<evidence type="ECO:0000313" key="3">
    <source>
        <dbReference type="Proteomes" id="UP001059617"/>
    </source>
</evidence>